<dbReference type="InterPro" id="IPR002401">
    <property type="entry name" value="Cyt_P450_E_grp-I"/>
</dbReference>
<dbReference type="GO" id="GO:0020037">
    <property type="term" value="F:heme binding"/>
    <property type="evidence" value="ECO:0007669"/>
    <property type="project" value="InterPro"/>
</dbReference>
<dbReference type="InterPro" id="IPR001128">
    <property type="entry name" value="Cyt_P450"/>
</dbReference>
<keyword evidence="3" id="KW-0503">Monooxygenase</keyword>
<organism evidence="4 5">
    <name type="scientific">Mucuna pruriens</name>
    <name type="common">Velvet bean</name>
    <name type="synonym">Dolichos pruriens</name>
    <dbReference type="NCBI Taxonomy" id="157652"/>
    <lineage>
        <taxon>Eukaryota</taxon>
        <taxon>Viridiplantae</taxon>
        <taxon>Streptophyta</taxon>
        <taxon>Embryophyta</taxon>
        <taxon>Tracheophyta</taxon>
        <taxon>Spermatophyta</taxon>
        <taxon>Magnoliopsida</taxon>
        <taxon>eudicotyledons</taxon>
        <taxon>Gunneridae</taxon>
        <taxon>Pentapetalae</taxon>
        <taxon>rosids</taxon>
        <taxon>fabids</taxon>
        <taxon>Fabales</taxon>
        <taxon>Fabaceae</taxon>
        <taxon>Papilionoideae</taxon>
        <taxon>50 kb inversion clade</taxon>
        <taxon>NPAAA clade</taxon>
        <taxon>indigoferoid/millettioid clade</taxon>
        <taxon>Phaseoleae</taxon>
        <taxon>Mucuna</taxon>
    </lineage>
</organism>
<keyword evidence="3" id="KW-0560">Oxidoreductase</keyword>
<dbReference type="FunFam" id="1.10.630.10:FF:000163">
    <property type="entry name" value="Geraniol 8-hydroxylase"/>
    <property type="match status" value="1"/>
</dbReference>
<dbReference type="SUPFAM" id="SSF48264">
    <property type="entry name" value="Cytochrome P450"/>
    <property type="match status" value="1"/>
</dbReference>
<dbReference type="PROSITE" id="PS00086">
    <property type="entry name" value="CYTOCHROME_P450"/>
    <property type="match status" value="1"/>
</dbReference>
<dbReference type="GO" id="GO:0005506">
    <property type="term" value="F:iron ion binding"/>
    <property type="evidence" value="ECO:0007669"/>
    <property type="project" value="InterPro"/>
</dbReference>
<proteinExistence type="inferred from homology"/>
<dbReference type="PRINTS" id="PR00385">
    <property type="entry name" value="P450"/>
</dbReference>
<evidence type="ECO:0000256" key="2">
    <source>
        <dbReference type="PIRSR" id="PIRSR602401-1"/>
    </source>
</evidence>
<evidence type="ECO:0000256" key="3">
    <source>
        <dbReference type="RuleBase" id="RU000461"/>
    </source>
</evidence>
<dbReference type="Gene3D" id="1.10.630.10">
    <property type="entry name" value="Cytochrome P450"/>
    <property type="match status" value="1"/>
</dbReference>
<evidence type="ECO:0000256" key="1">
    <source>
        <dbReference type="ARBA" id="ARBA00010617"/>
    </source>
</evidence>
<keyword evidence="2 3" id="KW-0349">Heme</keyword>
<dbReference type="InterPro" id="IPR017972">
    <property type="entry name" value="Cyt_P450_CS"/>
</dbReference>
<dbReference type="EMBL" id="QJKJ01006832">
    <property type="protein sequence ID" value="RDX85269.1"/>
    <property type="molecule type" value="Genomic_DNA"/>
</dbReference>
<evidence type="ECO:0000313" key="4">
    <source>
        <dbReference type="EMBL" id="RDX85269.1"/>
    </source>
</evidence>
<dbReference type="PRINTS" id="PR00463">
    <property type="entry name" value="EP450I"/>
</dbReference>
<reference evidence="4" key="1">
    <citation type="submission" date="2018-05" db="EMBL/GenBank/DDBJ databases">
        <title>Draft genome of Mucuna pruriens seed.</title>
        <authorList>
            <person name="Nnadi N.E."/>
            <person name="Vos R."/>
            <person name="Hasami M.H."/>
            <person name="Devisetty U.K."/>
            <person name="Aguiy J.C."/>
        </authorList>
    </citation>
    <scope>NUCLEOTIDE SEQUENCE [LARGE SCALE GENOMIC DNA]</scope>
    <source>
        <strain evidence="4">JCA_2017</strain>
    </source>
</reference>
<protein>
    <submittedName>
        <fullName evidence="4">Cytochrome P450 76C4</fullName>
    </submittedName>
</protein>
<comment type="cofactor">
    <cofactor evidence="2">
        <name>heme</name>
        <dbReference type="ChEBI" id="CHEBI:30413"/>
    </cofactor>
</comment>
<dbReference type="GO" id="GO:0004497">
    <property type="term" value="F:monooxygenase activity"/>
    <property type="evidence" value="ECO:0007669"/>
    <property type="project" value="UniProtKB-KW"/>
</dbReference>
<dbReference type="PANTHER" id="PTHR47950">
    <property type="entry name" value="CYTOCHROME P450, FAMILY 76, SUBFAMILY C, POLYPEPTIDE 5-RELATED"/>
    <property type="match status" value="1"/>
</dbReference>
<keyword evidence="5" id="KW-1185">Reference proteome</keyword>
<dbReference type="OrthoDB" id="6764281at2759"/>
<comment type="caution">
    <text evidence="4">The sequence shown here is derived from an EMBL/GenBank/DDBJ whole genome shotgun (WGS) entry which is preliminary data.</text>
</comment>
<feature type="non-terminal residue" evidence="4">
    <location>
        <position position="1"/>
    </location>
</feature>
<comment type="similarity">
    <text evidence="1 3">Belongs to the cytochrome P450 family.</text>
</comment>
<dbReference type="InterPro" id="IPR036396">
    <property type="entry name" value="Cyt_P450_sf"/>
</dbReference>
<feature type="binding site" description="axial binding residue" evidence="2">
    <location>
        <position position="146"/>
    </location>
    <ligand>
        <name>heme</name>
        <dbReference type="ChEBI" id="CHEBI:30413"/>
    </ligand>
    <ligandPart>
        <name>Fe</name>
        <dbReference type="ChEBI" id="CHEBI:18248"/>
    </ligandPart>
</feature>
<gene>
    <name evidence="4" type="primary">CYP76C4</name>
    <name evidence="4" type="ORF">CR513_33565</name>
</gene>
<dbReference type="AlphaFoldDB" id="A0A371G3W7"/>
<keyword evidence="2 3" id="KW-0479">Metal-binding</keyword>
<keyword evidence="2 3" id="KW-0408">Iron</keyword>
<dbReference type="STRING" id="157652.A0A371G3W7"/>
<dbReference type="PANTHER" id="PTHR47950:SF30">
    <property type="entry name" value="CYTOCHROME P450 FAMILY PROTEIN"/>
    <property type="match status" value="1"/>
</dbReference>
<evidence type="ECO:0000313" key="5">
    <source>
        <dbReference type="Proteomes" id="UP000257109"/>
    </source>
</evidence>
<dbReference type="GO" id="GO:0016705">
    <property type="term" value="F:oxidoreductase activity, acting on paired donors, with incorporation or reduction of molecular oxygen"/>
    <property type="evidence" value="ECO:0007669"/>
    <property type="project" value="InterPro"/>
</dbReference>
<accession>A0A371G3W7</accession>
<sequence>MPRDLFVAGLDTTSATIEWVMAELLCNPEKLTKAKKELQQVLDKEREPKDSDISKLAYLNAVVKETLRLHPTAPILIHKSVTEVDIGGFRIPKDAQVLVNVWSMGRDPNIWNNPNSFVPERFLENEKDFRGDDFGFIPFGSGRRMCPGIPLANRIVHTMLATLLFHFDWNLVNGGKSKDMDMTEKFGITLHKVKPLMAIPIKE</sequence>
<name>A0A371G3W7_MUCPR</name>
<dbReference type="Pfam" id="PF00067">
    <property type="entry name" value="p450"/>
    <property type="match status" value="1"/>
</dbReference>
<dbReference type="Proteomes" id="UP000257109">
    <property type="component" value="Unassembled WGS sequence"/>
</dbReference>